<dbReference type="PATRIC" id="fig|1227456.3.peg.628"/>
<comment type="caution">
    <text evidence="1">The sequence shown here is derived from an EMBL/GenBank/DDBJ whole genome shotgun (WGS) entry which is preliminary data.</text>
</comment>
<dbReference type="GO" id="GO:0003677">
    <property type="term" value="F:DNA binding"/>
    <property type="evidence" value="ECO:0007669"/>
    <property type="project" value="InterPro"/>
</dbReference>
<dbReference type="RefSeq" id="WP_005039815.1">
    <property type="nucleotide sequence ID" value="NZ_AOME01000014.1"/>
</dbReference>
<gene>
    <name evidence="1" type="ORF">C450_03020</name>
</gene>
<dbReference type="EMBL" id="AOME01000014">
    <property type="protein sequence ID" value="EMA55340.1"/>
    <property type="molecule type" value="Genomic_DNA"/>
</dbReference>
<protein>
    <recommendedName>
        <fullName evidence="3">PemK family protein</fullName>
    </recommendedName>
</protein>
<name>M0NF70_9EURY</name>
<dbReference type="InterPro" id="IPR003477">
    <property type="entry name" value="PemK-like"/>
</dbReference>
<dbReference type="SUPFAM" id="SSF50118">
    <property type="entry name" value="Cell growth inhibitor/plasmid maintenance toxic component"/>
    <property type="match status" value="1"/>
</dbReference>
<dbReference type="Proteomes" id="UP000011625">
    <property type="component" value="Unassembled WGS sequence"/>
</dbReference>
<reference evidence="1 2" key="1">
    <citation type="journal article" date="2014" name="PLoS Genet.">
        <title>Phylogenetically driven sequencing of extremely halophilic archaea reveals strategies for static and dynamic osmo-response.</title>
        <authorList>
            <person name="Becker E.A."/>
            <person name="Seitzer P.M."/>
            <person name="Tritt A."/>
            <person name="Larsen D."/>
            <person name="Krusor M."/>
            <person name="Yao A.I."/>
            <person name="Wu D."/>
            <person name="Madern D."/>
            <person name="Eisen J.A."/>
            <person name="Darling A.E."/>
            <person name="Facciotti M.T."/>
        </authorList>
    </citation>
    <scope>NUCLEOTIDE SEQUENCE [LARGE SCALE GENOMIC DNA]</scope>
    <source>
        <strain evidence="1 2">DSM 8989</strain>
    </source>
</reference>
<proteinExistence type="predicted"/>
<dbReference type="Pfam" id="PF02452">
    <property type="entry name" value="PemK_toxin"/>
    <property type="match status" value="1"/>
</dbReference>
<evidence type="ECO:0000313" key="2">
    <source>
        <dbReference type="Proteomes" id="UP000011625"/>
    </source>
</evidence>
<evidence type="ECO:0008006" key="3">
    <source>
        <dbReference type="Google" id="ProtNLM"/>
    </source>
</evidence>
<dbReference type="AlphaFoldDB" id="M0NF70"/>
<accession>M0NF70</accession>
<sequence>MSHDRGDVVWSDDPFKDGTAGRPWLVLNDDTHPFGDEQHMAVALSTSGHDAALPIREDDWVEGGTPKRSYVLPWAIHSPRRADVTHRQGHLADAIVDRTAEELLTYIEPGA</sequence>
<dbReference type="OrthoDB" id="315488at2157"/>
<dbReference type="STRING" id="1227456.C450_03020"/>
<organism evidence="1 2">
    <name type="scientific">Halococcus salifodinae DSM 8989</name>
    <dbReference type="NCBI Taxonomy" id="1227456"/>
    <lineage>
        <taxon>Archaea</taxon>
        <taxon>Methanobacteriati</taxon>
        <taxon>Methanobacteriota</taxon>
        <taxon>Stenosarchaea group</taxon>
        <taxon>Halobacteria</taxon>
        <taxon>Halobacteriales</taxon>
        <taxon>Halococcaceae</taxon>
        <taxon>Halococcus</taxon>
    </lineage>
</organism>
<evidence type="ECO:0000313" key="1">
    <source>
        <dbReference type="EMBL" id="EMA55340.1"/>
    </source>
</evidence>
<keyword evidence="2" id="KW-1185">Reference proteome</keyword>